<accession>A0A0F3MQB4</accession>
<dbReference type="PATRIC" id="fig|1359196.3.peg.291"/>
<sequence>MVIFHYKNKYSIIICPTLYYVIPAKARIQRKARFSKNLFDQDFIQIKLLKSFKVLDSRLRGNDIEH</sequence>
<comment type="caution">
    <text evidence="1">The sequence shown here is derived from an EMBL/GenBank/DDBJ whole genome shotgun (WGS) entry which is preliminary data.</text>
</comment>
<organism evidence="1 2">
    <name type="scientific">Rickettsia felis str. Pedreira</name>
    <dbReference type="NCBI Taxonomy" id="1359196"/>
    <lineage>
        <taxon>Bacteria</taxon>
        <taxon>Pseudomonadati</taxon>
        <taxon>Pseudomonadota</taxon>
        <taxon>Alphaproteobacteria</taxon>
        <taxon>Rickettsiales</taxon>
        <taxon>Rickettsiaceae</taxon>
        <taxon>Rickettsieae</taxon>
        <taxon>Rickettsia</taxon>
        <taxon>spotted fever group</taxon>
    </lineage>
</organism>
<dbReference type="EMBL" id="LANQ01000001">
    <property type="protein sequence ID" value="KJV57940.1"/>
    <property type="molecule type" value="Genomic_DNA"/>
</dbReference>
<dbReference type="AlphaFoldDB" id="A0A0F3MQB4"/>
<dbReference type="Proteomes" id="UP000033475">
    <property type="component" value="Unassembled WGS sequence"/>
</dbReference>
<name>A0A0F3MQB4_RICFI</name>
<evidence type="ECO:0000313" key="1">
    <source>
        <dbReference type="EMBL" id="KJV57940.1"/>
    </source>
</evidence>
<reference evidence="1 2" key="1">
    <citation type="submission" date="2015-01" db="EMBL/GenBank/DDBJ databases">
        <title>Genome Sequencing of Rickettsiales.</title>
        <authorList>
            <person name="Daugherty S.C."/>
            <person name="Su Q."/>
            <person name="Abolude K."/>
            <person name="Beier-Sexton M."/>
            <person name="Carlyon J.A."/>
            <person name="Carter R."/>
            <person name="Day N.P."/>
            <person name="Dumler S.J."/>
            <person name="Dyachenko V."/>
            <person name="Godinez A."/>
            <person name="Kurtti T.J."/>
            <person name="Lichay M."/>
            <person name="Mullins K.E."/>
            <person name="Ott S."/>
            <person name="Pappas-Brown V."/>
            <person name="Paris D.H."/>
            <person name="Patel P."/>
            <person name="Richards A.L."/>
            <person name="Sadzewicz L."/>
            <person name="Sears K."/>
            <person name="Seidman D."/>
            <person name="Sengamalay N."/>
            <person name="Stenos J."/>
            <person name="Tallon L.J."/>
            <person name="Vincent G."/>
            <person name="Fraser C.M."/>
            <person name="Munderloh U."/>
            <person name="Dunning-Hotopp J.C."/>
        </authorList>
    </citation>
    <scope>NUCLEOTIDE SEQUENCE [LARGE SCALE GENOMIC DNA]</scope>
    <source>
        <strain evidence="1 2">Pedreira</strain>
    </source>
</reference>
<proteinExistence type="predicted"/>
<protein>
    <submittedName>
        <fullName evidence="1">Uncharacterized protein</fullName>
    </submittedName>
</protein>
<evidence type="ECO:0000313" key="2">
    <source>
        <dbReference type="Proteomes" id="UP000033475"/>
    </source>
</evidence>
<gene>
    <name evidence="1" type="ORF">RFEPED_0311</name>
</gene>